<dbReference type="GeneID" id="62203378"/>
<keyword evidence="3" id="KW-1185">Reference proteome</keyword>
<comment type="caution">
    <text evidence="2">The sequence shown here is derived from an EMBL/GenBank/DDBJ whole genome shotgun (WGS) entry which is preliminary data.</text>
</comment>
<sequence>PLRCTFQNPIFNICFLPATRLILLHGQIYALGPGVISGKSIYAPVGRALLRSASLECDFGAWDVEAKLACPRSKHTTYPSYFPQHTLVPTFPSPIPHPPLPVYNCSWTSTPSTQLPRISRSKGSSPSRPSRHRRCRIPESVAEQPAFASIDRGFACQTTHAHRGS</sequence>
<reference evidence="2" key="1">
    <citation type="submission" date="2020-01" db="EMBL/GenBank/DDBJ databases">
        <authorList>
            <person name="Feng Z.H.Z."/>
        </authorList>
    </citation>
    <scope>NUCLEOTIDE SEQUENCE</scope>
    <source>
        <strain evidence="2">CBS107.38</strain>
    </source>
</reference>
<evidence type="ECO:0000256" key="1">
    <source>
        <dbReference type="SAM" id="MobiDB-lite"/>
    </source>
</evidence>
<accession>A0A8H7EEK9</accession>
<feature type="compositionally biased region" description="Low complexity" evidence="1">
    <location>
        <begin position="116"/>
        <end position="128"/>
    </location>
</feature>
<dbReference type="EMBL" id="JAAABM010000006">
    <property type="protein sequence ID" value="KAF7676941.1"/>
    <property type="molecule type" value="Genomic_DNA"/>
</dbReference>
<dbReference type="RefSeq" id="XP_038787150.1">
    <property type="nucleotide sequence ID" value="XM_038930200.1"/>
</dbReference>
<name>A0A8H7EEK9_9PLEO</name>
<feature type="region of interest" description="Disordered" evidence="1">
    <location>
        <begin position="111"/>
        <end position="135"/>
    </location>
</feature>
<proteinExistence type="predicted"/>
<protein>
    <submittedName>
        <fullName evidence="2">Uncharacterized protein</fullName>
    </submittedName>
</protein>
<dbReference type="Proteomes" id="UP000596902">
    <property type="component" value="Unassembled WGS sequence"/>
</dbReference>
<evidence type="ECO:0000313" key="2">
    <source>
        <dbReference type="EMBL" id="KAF7676941.1"/>
    </source>
</evidence>
<evidence type="ECO:0000313" key="3">
    <source>
        <dbReference type="Proteomes" id="UP000596902"/>
    </source>
</evidence>
<feature type="non-terminal residue" evidence="2">
    <location>
        <position position="1"/>
    </location>
</feature>
<dbReference type="AlphaFoldDB" id="A0A8H7EEK9"/>
<reference evidence="2" key="2">
    <citation type="submission" date="2020-08" db="EMBL/GenBank/DDBJ databases">
        <title>Draft Genome Sequence of Cumin Blight Pathogen Alternaria burnsii.</title>
        <authorList>
            <person name="Feng Z."/>
        </authorList>
    </citation>
    <scope>NUCLEOTIDE SEQUENCE</scope>
    <source>
        <strain evidence="2">CBS107.38</strain>
    </source>
</reference>
<gene>
    <name evidence="2" type="ORF">GT037_005153</name>
</gene>
<organism evidence="2 3">
    <name type="scientific">Alternaria burnsii</name>
    <dbReference type="NCBI Taxonomy" id="1187904"/>
    <lineage>
        <taxon>Eukaryota</taxon>
        <taxon>Fungi</taxon>
        <taxon>Dikarya</taxon>
        <taxon>Ascomycota</taxon>
        <taxon>Pezizomycotina</taxon>
        <taxon>Dothideomycetes</taxon>
        <taxon>Pleosporomycetidae</taxon>
        <taxon>Pleosporales</taxon>
        <taxon>Pleosporineae</taxon>
        <taxon>Pleosporaceae</taxon>
        <taxon>Alternaria</taxon>
        <taxon>Alternaria sect. Alternaria</taxon>
    </lineage>
</organism>